<feature type="transmembrane region" description="Helical" evidence="9">
    <location>
        <begin position="254"/>
        <end position="277"/>
    </location>
</feature>
<evidence type="ECO:0008006" key="12">
    <source>
        <dbReference type="Google" id="ProtNLM"/>
    </source>
</evidence>
<keyword evidence="11" id="KW-1185">Reference proteome</keyword>
<name>A0A913Z8N9_PATMI</name>
<evidence type="ECO:0000313" key="11">
    <source>
        <dbReference type="Proteomes" id="UP000887568"/>
    </source>
</evidence>
<dbReference type="Pfam" id="PF06027">
    <property type="entry name" value="SLC35F"/>
    <property type="match status" value="1"/>
</dbReference>
<comment type="similarity">
    <text evidence="2">Belongs to the SLC35F solute transporter family.</text>
</comment>
<accession>A0A913Z8N9</accession>
<feature type="transmembrane region" description="Helical" evidence="9">
    <location>
        <begin position="311"/>
        <end position="330"/>
    </location>
</feature>
<feature type="transmembrane region" description="Helical" evidence="9">
    <location>
        <begin position="69"/>
        <end position="86"/>
    </location>
</feature>
<sequence length="401" mass="44908">MDGARGESSGNLCSKIVAQLKVFVSSIFTINFLKVFLGGQVLSLLICGTAITSQLLHDRYAVSAPTAQSFLNYLLLAIVYCIALCCRKDRQDNFYHVFLSRWWQYILVALVDVEANYLVVKAYQFTTLTSVQLLDCITIPVVLILSFVILRVSFRINHIVGVMICIIGVPLMIWADSILGKSDTEDKPQKVLGDALCLIGASLYGISNVAEEYVVRRFTRVEFLGMVGLFGTFISGTQLLILERAELTSITWTYEVVLLFLAFAICLFCLYSLFPLVIKWSSALVVNLSILTADFYSLIVSIFVFQYAFNGLYVGSFIVIVLGIVVYGILPPRESQHNLFRHCSCLNSYSLFHNDYGTNSENENPDLTVTSGDGELTEEERDKWHRAANESLNERNCESQA</sequence>
<keyword evidence="4 9" id="KW-0812">Transmembrane</keyword>
<comment type="subcellular location">
    <subcellularLocation>
        <location evidence="1">Membrane</location>
        <topology evidence="1">Multi-pass membrane protein</topology>
    </subcellularLocation>
</comment>
<feature type="transmembrane region" description="Helical" evidence="9">
    <location>
        <begin position="98"/>
        <end position="119"/>
    </location>
</feature>
<evidence type="ECO:0000256" key="8">
    <source>
        <dbReference type="SAM" id="MobiDB-lite"/>
    </source>
</evidence>
<evidence type="ECO:0000256" key="1">
    <source>
        <dbReference type="ARBA" id="ARBA00004141"/>
    </source>
</evidence>
<dbReference type="InterPro" id="IPR052221">
    <property type="entry name" value="SLC35F_Transporter"/>
</dbReference>
<feature type="transmembrane region" description="Helical" evidence="9">
    <location>
        <begin position="159"/>
        <end position="179"/>
    </location>
</feature>
<evidence type="ECO:0000256" key="6">
    <source>
        <dbReference type="ARBA" id="ARBA00023136"/>
    </source>
</evidence>
<protein>
    <recommendedName>
        <fullName evidence="12">Solute carrier family 35 member F2</fullName>
    </recommendedName>
</protein>
<evidence type="ECO:0000256" key="9">
    <source>
        <dbReference type="SAM" id="Phobius"/>
    </source>
</evidence>
<comment type="function">
    <text evidence="7">Putative solute transporter.</text>
</comment>
<dbReference type="GeneID" id="119721382"/>
<keyword evidence="6 9" id="KW-0472">Membrane</keyword>
<feature type="transmembrane region" description="Helical" evidence="9">
    <location>
        <begin position="223"/>
        <end position="242"/>
    </location>
</feature>
<feature type="compositionally biased region" description="Polar residues" evidence="8">
    <location>
        <begin position="360"/>
        <end position="371"/>
    </location>
</feature>
<keyword evidence="3" id="KW-0813">Transport</keyword>
<dbReference type="InterPro" id="IPR009262">
    <property type="entry name" value="SLC35_F1/F2/F6"/>
</dbReference>
<feature type="transmembrane region" description="Helical" evidence="9">
    <location>
        <begin position="131"/>
        <end position="152"/>
    </location>
</feature>
<dbReference type="Proteomes" id="UP000887568">
    <property type="component" value="Unplaced"/>
</dbReference>
<dbReference type="OrthoDB" id="429955at2759"/>
<dbReference type="GO" id="GO:0016020">
    <property type="term" value="C:membrane"/>
    <property type="evidence" value="ECO:0007669"/>
    <property type="project" value="UniProtKB-SubCell"/>
</dbReference>
<proteinExistence type="inferred from homology"/>
<evidence type="ECO:0000313" key="10">
    <source>
        <dbReference type="EnsemblMetazoa" id="XP_038047371.1"/>
    </source>
</evidence>
<reference evidence="10" key="1">
    <citation type="submission" date="2022-11" db="UniProtKB">
        <authorList>
            <consortium name="EnsemblMetazoa"/>
        </authorList>
    </citation>
    <scope>IDENTIFICATION</scope>
</reference>
<organism evidence="10 11">
    <name type="scientific">Patiria miniata</name>
    <name type="common">Bat star</name>
    <name type="synonym">Asterina miniata</name>
    <dbReference type="NCBI Taxonomy" id="46514"/>
    <lineage>
        <taxon>Eukaryota</taxon>
        <taxon>Metazoa</taxon>
        <taxon>Echinodermata</taxon>
        <taxon>Eleutherozoa</taxon>
        <taxon>Asterozoa</taxon>
        <taxon>Asteroidea</taxon>
        <taxon>Valvatacea</taxon>
        <taxon>Valvatida</taxon>
        <taxon>Asterinidae</taxon>
        <taxon>Patiria</taxon>
    </lineage>
</organism>
<dbReference type="SUPFAM" id="SSF103481">
    <property type="entry name" value="Multidrug resistance efflux transporter EmrE"/>
    <property type="match status" value="1"/>
</dbReference>
<dbReference type="AlphaFoldDB" id="A0A913Z8N9"/>
<dbReference type="RefSeq" id="XP_038047371.1">
    <property type="nucleotide sequence ID" value="XM_038191443.1"/>
</dbReference>
<evidence type="ECO:0000256" key="2">
    <source>
        <dbReference type="ARBA" id="ARBA00007863"/>
    </source>
</evidence>
<dbReference type="GO" id="GO:0022857">
    <property type="term" value="F:transmembrane transporter activity"/>
    <property type="evidence" value="ECO:0007669"/>
    <property type="project" value="InterPro"/>
</dbReference>
<dbReference type="PANTHER" id="PTHR14233:SF4">
    <property type="entry name" value="SOLUTE CARRIER FAMILY 35 MEMBER F2"/>
    <property type="match status" value="1"/>
</dbReference>
<evidence type="ECO:0000256" key="5">
    <source>
        <dbReference type="ARBA" id="ARBA00022989"/>
    </source>
</evidence>
<dbReference type="PANTHER" id="PTHR14233">
    <property type="entry name" value="DUF914-RELATED"/>
    <property type="match status" value="1"/>
</dbReference>
<dbReference type="EnsemblMetazoa" id="XM_038191443.1">
    <property type="protein sequence ID" value="XP_038047371.1"/>
    <property type="gene ID" value="LOC119721382"/>
</dbReference>
<dbReference type="InterPro" id="IPR037185">
    <property type="entry name" value="EmrE-like"/>
</dbReference>
<evidence type="ECO:0000256" key="3">
    <source>
        <dbReference type="ARBA" id="ARBA00022448"/>
    </source>
</evidence>
<evidence type="ECO:0000256" key="4">
    <source>
        <dbReference type="ARBA" id="ARBA00022692"/>
    </source>
</evidence>
<evidence type="ECO:0000256" key="7">
    <source>
        <dbReference type="ARBA" id="ARBA00037727"/>
    </source>
</evidence>
<feature type="transmembrane region" description="Helical" evidence="9">
    <location>
        <begin position="191"/>
        <end position="211"/>
    </location>
</feature>
<keyword evidence="5 9" id="KW-1133">Transmembrane helix</keyword>
<feature type="transmembrane region" description="Helical" evidence="9">
    <location>
        <begin position="284"/>
        <end position="305"/>
    </location>
</feature>
<dbReference type="OMA" id="IQVFHYS"/>
<feature type="region of interest" description="Disordered" evidence="8">
    <location>
        <begin position="360"/>
        <end position="380"/>
    </location>
</feature>